<dbReference type="RefSeq" id="WP_043066924.1">
    <property type="nucleotide sequence ID" value="NZ_BJOA01000085.1"/>
</dbReference>
<dbReference type="InterPro" id="IPR051200">
    <property type="entry name" value="Host-pathogen_enzymatic-act"/>
</dbReference>
<dbReference type="SUPFAM" id="SSF51004">
    <property type="entry name" value="C-terminal (heme d1) domain of cytochrome cd1-nitrite reductase"/>
    <property type="match status" value="1"/>
</dbReference>
<keyword evidence="3" id="KW-1185">Reference proteome</keyword>
<dbReference type="InterPro" id="IPR015943">
    <property type="entry name" value="WD40/YVTN_repeat-like_dom_sf"/>
</dbReference>
<evidence type="ECO:0000313" key="1">
    <source>
        <dbReference type="EMBL" id="KON96079.1"/>
    </source>
</evidence>
<dbReference type="PANTHER" id="PTHR47197:SF3">
    <property type="entry name" value="DIHYDRO-HEME D1 DEHYDROGENASE"/>
    <property type="match status" value="1"/>
</dbReference>
<proteinExistence type="predicted"/>
<reference evidence="2 4" key="2">
    <citation type="submission" date="2016-10" db="EMBL/GenBank/DDBJ databases">
        <authorList>
            <person name="de Groot N.N."/>
        </authorList>
    </citation>
    <scope>NUCLEOTIDE SEQUENCE [LARGE SCALE GENOMIC DNA]</scope>
    <source>
        <strain evidence="2 4">DSM 2895</strain>
    </source>
</reference>
<evidence type="ECO:0000313" key="2">
    <source>
        <dbReference type="EMBL" id="SDJ70873.1"/>
    </source>
</evidence>
<organism evidence="1 3">
    <name type="scientific">Aneurinibacillus migulanus</name>
    <name type="common">Bacillus migulanus</name>
    <dbReference type="NCBI Taxonomy" id="47500"/>
    <lineage>
        <taxon>Bacteria</taxon>
        <taxon>Bacillati</taxon>
        <taxon>Bacillota</taxon>
        <taxon>Bacilli</taxon>
        <taxon>Bacillales</taxon>
        <taxon>Paenibacillaceae</taxon>
        <taxon>Aneurinibacillus group</taxon>
        <taxon>Aneurinibacillus</taxon>
    </lineage>
</organism>
<dbReference type="STRING" id="47500.AF333_11870"/>
<protein>
    <recommendedName>
        <fullName evidence="5">40-residue YVTN family beta-propeller repeat-containing protein</fullName>
    </recommendedName>
</protein>
<evidence type="ECO:0000313" key="3">
    <source>
        <dbReference type="Proteomes" id="UP000037269"/>
    </source>
</evidence>
<dbReference type="EMBL" id="LGUG01000004">
    <property type="protein sequence ID" value="KON96079.1"/>
    <property type="molecule type" value="Genomic_DNA"/>
</dbReference>
<accession>A0A0D1V3E9</accession>
<dbReference type="EMBL" id="FNED01000026">
    <property type="protein sequence ID" value="SDJ70873.1"/>
    <property type="molecule type" value="Genomic_DNA"/>
</dbReference>
<evidence type="ECO:0008006" key="5">
    <source>
        <dbReference type="Google" id="ProtNLM"/>
    </source>
</evidence>
<dbReference type="OrthoDB" id="9772811at2"/>
<sequence>MGKKRPVIILILAFIWLFTTGCQPVAFTKIPDGASVLAVLNAREQTVSFLNAESGKNIATWKPDFTFARMLLTNSHTVLLYGKNAEDVRMLDMRTGKQTGVWKTGKGIANATLSTSGDEIYFADKLHGTVRIYTTAGQQKGEIKVGPSPFTMMEDKAHGKLYVMDLQDANMREIDLATSQVVRTFRLNESPMGGLLAADRDELWIGGHGRGDFPEEEVSVFSSETGQKLRNVHAPFMPVEFVRYGKDTLFVLSHGSNTLRRIAMDTGQSTGELALGANPFGMVSDGQLLYITSYESNQIYVVDPKMMRTLKILRAGDGPIQMFVREGDGQ</sequence>
<dbReference type="PATRIC" id="fig|47500.8.peg.1102"/>
<dbReference type="Gene3D" id="2.130.10.10">
    <property type="entry name" value="YVTN repeat-like/Quinoprotein amine dehydrogenase"/>
    <property type="match status" value="2"/>
</dbReference>
<dbReference type="AlphaFoldDB" id="A0A0D1V3E9"/>
<dbReference type="PANTHER" id="PTHR47197">
    <property type="entry name" value="PROTEIN NIRF"/>
    <property type="match status" value="1"/>
</dbReference>
<dbReference type="Proteomes" id="UP000037269">
    <property type="component" value="Unassembled WGS sequence"/>
</dbReference>
<dbReference type="Proteomes" id="UP000182836">
    <property type="component" value="Unassembled WGS sequence"/>
</dbReference>
<reference evidence="1 3" key="1">
    <citation type="submission" date="2015-07" db="EMBL/GenBank/DDBJ databases">
        <title>Fjat-14205 dsm 2895.</title>
        <authorList>
            <person name="Liu B."/>
            <person name="Wang J."/>
            <person name="Zhu Y."/>
            <person name="Liu G."/>
            <person name="Chen Q."/>
            <person name="Chen Z."/>
            <person name="Lan J."/>
            <person name="Che J."/>
            <person name="Ge C."/>
            <person name="Shi H."/>
            <person name="Pan Z."/>
            <person name="Liu X."/>
        </authorList>
    </citation>
    <scope>NUCLEOTIDE SEQUENCE [LARGE SCALE GENOMIC DNA]</scope>
    <source>
        <strain evidence="1 3">DSM 2895</strain>
    </source>
</reference>
<evidence type="ECO:0000313" key="4">
    <source>
        <dbReference type="Proteomes" id="UP000182836"/>
    </source>
</evidence>
<dbReference type="GeneID" id="42305879"/>
<gene>
    <name evidence="1" type="ORF">AF333_11870</name>
    <name evidence="2" type="ORF">SAMN04487909_12614</name>
</gene>
<name>A0A0D1V3E9_ANEMI</name>
<dbReference type="InterPro" id="IPR011048">
    <property type="entry name" value="Haem_d1_sf"/>
</dbReference>
<dbReference type="PROSITE" id="PS51257">
    <property type="entry name" value="PROKAR_LIPOPROTEIN"/>
    <property type="match status" value="1"/>
</dbReference>